<dbReference type="SMART" id="SM00054">
    <property type="entry name" value="EFh"/>
    <property type="match status" value="4"/>
</dbReference>
<protein>
    <recommendedName>
        <fullName evidence="6">EF-hand domain-containing protein</fullName>
    </recommendedName>
</protein>
<feature type="compositionally biased region" description="Low complexity" evidence="5">
    <location>
        <begin position="25"/>
        <end position="34"/>
    </location>
</feature>
<evidence type="ECO:0000256" key="2">
    <source>
        <dbReference type="ARBA" id="ARBA00022723"/>
    </source>
</evidence>
<dbReference type="Proteomes" id="UP001054889">
    <property type="component" value="Unassembled WGS sequence"/>
</dbReference>
<evidence type="ECO:0000256" key="5">
    <source>
        <dbReference type="SAM" id="MobiDB-lite"/>
    </source>
</evidence>
<dbReference type="PROSITE" id="PS50222">
    <property type="entry name" value="EF_HAND_2"/>
    <property type="match status" value="4"/>
</dbReference>
<organism evidence="8 9">
    <name type="scientific">Eleusine coracana subsp. coracana</name>
    <dbReference type="NCBI Taxonomy" id="191504"/>
    <lineage>
        <taxon>Eukaryota</taxon>
        <taxon>Viridiplantae</taxon>
        <taxon>Streptophyta</taxon>
        <taxon>Embryophyta</taxon>
        <taxon>Tracheophyta</taxon>
        <taxon>Spermatophyta</taxon>
        <taxon>Magnoliopsida</taxon>
        <taxon>Liliopsida</taxon>
        <taxon>Poales</taxon>
        <taxon>Poaceae</taxon>
        <taxon>PACMAD clade</taxon>
        <taxon>Chloridoideae</taxon>
        <taxon>Cynodonteae</taxon>
        <taxon>Eleusininae</taxon>
        <taxon>Eleusine</taxon>
    </lineage>
</organism>
<dbReference type="FunFam" id="1.10.238.10:FF:000178">
    <property type="entry name" value="Calmodulin-2 A"/>
    <property type="match status" value="1"/>
</dbReference>
<feature type="region of interest" description="Disordered" evidence="5">
    <location>
        <begin position="1"/>
        <end position="55"/>
    </location>
</feature>
<sequence>MTTTKRSAPPNNSQHHPLFPPSPPELSSLAASLSRATPCPPTTGGGGTVADHPRTKESIMACDPAELRRVFELFDRDGDGRITRDELAESLERLGMVAPGDELAAIIARIDADGDGCVDIAEFADPYDAVMHRGGCGNGDGGGRDEEADLREAFGVFDRNGDGFITVDELRAVLASLGMQQGRDEQDDDCRRMIGQVDRDGDGRVDFAEFKEMMRGGGFAALGSG</sequence>
<keyword evidence="9" id="KW-1185">Reference proteome</keyword>
<feature type="domain" description="EF-hand" evidence="6">
    <location>
        <begin position="62"/>
        <end position="97"/>
    </location>
</feature>
<reference evidence="8" key="1">
    <citation type="journal article" date="2018" name="DNA Res.">
        <title>Multiple hybrid de novo genome assembly of finger millet, an orphan allotetraploid crop.</title>
        <authorList>
            <person name="Hatakeyama M."/>
            <person name="Aluri S."/>
            <person name="Balachadran M.T."/>
            <person name="Sivarajan S.R."/>
            <person name="Patrignani A."/>
            <person name="Gruter S."/>
            <person name="Poveda L."/>
            <person name="Shimizu-Inatsugi R."/>
            <person name="Baeten J."/>
            <person name="Francoijs K.J."/>
            <person name="Nataraja K.N."/>
            <person name="Reddy Y.A.N."/>
            <person name="Phadnis S."/>
            <person name="Ravikumar R.L."/>
            <person name="Schlapbach R."/>
            <person name="Sreeman S.M."/>
            <person name="Shimizu K.K."/>
        </authorList>
    </citation>
    <scope>NUCLEOTIDE SEQUENCE</scope>
</reference>
<dbReference type="Pfam" id="PF13499">
    <property type="entry name" value="EF-hand_7"/>
    <property type="match status" value="2"/>
</dbReference>
<proteinExistence type="predicted"/>
<gene>
    <name evidence="8" type="primary">ga01924</name>
    <name evidence="7" type="synonym">ga01237</name>
    <name evidence="7" type="ORF">PR202_ga01237</name>
    <name evidence="8" type="ORF">PR202_ga01924</name>
</gene>
<evidence type="ECO:0000256" key="4">
    <source>
        <dbReference type="ARBA" id="ARBA00022837"/>
    </source>
</evidence>
<feature type="domain" description="EF-hand" evidence="6">
    <location>
        <begin position="145"/>
        <end position="180"/>
    </location>
</feature>
<evidence type="ECO:0000256" key="1">
    <source>
        <dbReference type="ARBA" id="ARBA00003291"/>
    </source>
</evidence>
<evidence type="ECO:0000313" key="9">
    <source>
        <dbReference type="Proteomes" id="UP001054889"/>
    </source>
</evidence>
<dbReference type="InterPro" id="IPR039647">
    <property type="entry name" value="EF_hand_pair_protein_CML-like"/>
</dbReference>
<feature type="compositionally biased region" description="Polar residues" evidence="5">
    <location>
        <begin position="1"/>
        <end position="15"/>
    </location>
</feature>
<keyword evidence="2" id="KW-0479">Metal-binding</keyword>
<name>A0AAV5BJI2_ELECO</name>
<dbReference type="InterPro" id="IPR002048">
    <property type="entry name" value="EF_hand_dom"/>
</dbReference>
<accession>A0AAV5BJI2</accession>
<feature type="domain" description="EF-hand" evidence="6">
    <location>
        <begin position="185"/>
        <end position="220"/>
    </location>
</feature>
<dbReference type="EMBL" id="BQKI01000001">
    <property type="protein sequence ID" value="GJM86102.1"/>
    <property type="molecule type" value="Genomic_DNA"/>
</dbReference>
<dbReference type="EMBL" id="BQKI01000001">
    <property type="protein sequence ID" value="GJM85474.1"/>
    <property type="molecule type" value="Genomic_DNA"/>
</dbReference>
<evidence type="ECO:0000256" key="3">
    <source>
        <dbReference type="ARBA" id="ARBA00022737"/>
    </source>
</evidence>
<dbReference type="AlphaFoldDB" id="A0AAV5BJI2"/>
<keyword evidence="3" id="KW-0677">Repeat</keyword>
<dbReference type="GO" id="GO:0005509">
    <property type="term" value="F:calcium ion binding"/>
    <property type="evidence" value="ECO:0007669"/>
    <property type="project" value="InterPro"/>
</dbReference>
<evidence type="ECO:0000259" key="6">
    <source>
        <dbReference type="PROSITE" id="PS50222"/>
    </source>
</evidence>
<dbReference type="FunFam" id="1.10.238.10:FF:000089">
    <property type="entry name" value="calmodulin-like protein 3"/>
    <property type="match status" value="1"/>
</dbReference>
<feature type="domain" description="EF-hand" evidence="6">
    <location>
        <begin position="98"/>
        <end position="133"/>
    </location>
</feature>
<dbReference type="SUPFAM" id="SSF47473">
    <property type="entry name" value="EF-hand"/>
    <property type="match status" value="1"/>
</dbReference>
<evidence type="ECO:0000313" key="7">
    <source>
        <dbReference type="EMBL" id="GJM85474.1"/>
    </source>
</evidence>
<dbReference type="Gene3D" id="1.10.238.10">
    <property type="entry name" value="EF-hand"/>
    <property type="match status" value="2"/>
</dbReference>
<comment type="function">
    <text evidence="1">Potential calcium sensor.</text>
</comment>
<dbReference type="GO" id="GO:0043226">
    <property type="term" value="C:organelle"/>
    <property type="evidence" value="ECO:0007669"/>
    <property type="project" value="UniProtKB-ARBA"/>
</dbReference>
<evidence type="ECO:0000313" key="8">
    <source>
        <dbReference type="EMBL" id="GJM86102.1"/>
    </source>
</evidence>
<dbReference type="CDD" id="cd00051">
    <property type="entry name" value="EFh"/>
    <property type="match status" value="2"/>
</dbReference>
<comment type="caution">
    <text evidence="8">The sequence shown here is derived from an EMBL/GenBank/DDBJ whole genome shotgun (WGS) entry which is preliminary data.</text>
</comment>
<dbReference type="PROSITE" id="PS00018">
    <property type="entry name" value="EF_HAND_1"/>
    <property type="match status" value="4"/>
</dbReference>
<dbReference type="InterPro" id="IPR018247">
    <property type="entry name" value="EF_Hand_1_Ca_BS"/>
</dbReference>
<reference evidence="8" key="2">
    <citation type="submission" date="2021-12" db="EMBL/GenBank/DDBJ databases">
        <title>Resequencing data analysis of finger millet.</title>
        <authorList>
            <person name="Hatakeyama M."/>
            <person name="Aluri S."/>
            <person name="Balachadran M.T."/>
            <person name="Sivarajan S.R."/>
            <person name="Poveda L."/>
            <person name="Shimizu-Inatsugi R."/>
            <person name="Schlapbach R."/>
            <person name="Sreeman S.M."/>
            <person name="Shimizu K.K."/>
        </authorList>
    </citation>
    <scope>NUCLEOTIDE SEQUENCE</scope>
</reference>
<dbReference type="PANTHER" id="PTHR10891">
    <property type="entry name" value="EF-HAND CALCIUM-BINDING DOMAIN CONTAINING PROTEIN"/>
    <property type="match status" value="1"/>
</dbReference>
<keyword evidence="4" id="KW-0106">Calcium</keyword>
<dbReference type="InterPro" id="IPR011992">
    <property type="entry name" value="EF-hand-dom_pair"/>
</dbReference>